<dbReference type="Proteomes" id="UP001303046">
    <property type="component" value="Unassembled WGS sequence"/>
</dbReference>
<reference evidence="1 2" key="1">
    <citation type="submission" date="2023-08" db="EMBL/GenBank/DDBJ databases">
        <title>A Necator americanus chromosomal reference genome.</title>
        <authorList>
            <person name="Ilik V."/>
            <person name="Petrzelkova K.J."/>
            <person name="Pardy F."/>
            <person name="Fuh T."/>
            <person name="Niatou-Singa F.S."/>
            <person name="Gouil Q."/>
            <person name="Baker L."/>
            <person name="Ritchie M.E."/>
            <person name="Jex A.R."/>
            <person name="Gazzola D."/>
            <person name="Li H."/>
            <person name="Toshio Fujiwara R."/>
            <person name="Zhan B."/>
            <person name="Aroian R.V."/>
            <person name="Pafco B."/>
            <person name="Schwarz E.M."/>
        </authorList>
    </citation>
    <scope>NUCLEOTIDE SEQUENCE [LARGE SCALE GENOMIC DNA]</scope>
    <source>
        <strain evidence="1 2">Aroian</strain>
        <tissue evidence="1">Whole animal</tissue>
    </source>
</reference>
<organism evidence="1 2">
    <name type="scientific">Necator americanus</name>
    <name type="common">Human hookworm</name>
    <dbReference type="NCBI Taxonomy" id="51031"/>
    <lineage>
        <taxon>Eukaryota</taxon>
        <taxon>Metazoa</taxon>
        <taxon>Ecdysozoa</taxon>
        <taxon>Nematoda</taxon>
        <taxon>Chromadorea</taxon>
        <taxon>Rhabditida</taxon>
        <taxon>Rhabditina</taxon>
        <taxon>Rhabditomorpha</taxon>
        <taxon>Strongyloidea</taxon>
        <taxon>Ancylostomatidae</taxon>
        <taxon>Bunostominae</taxon>
        <taxon>Necator</taxon>
    </lineage>
</organism>
<evidence type="ECO:0000313" key="2">
    <source>
        <dbReference type="Proteomes" id="UP001303046"/>
    </source>
</evidence>
<sequence length="98" mass="10717">MYSHRHVEPLLVEPPPLNSIVEPPSCRAAVVEPLPSCLTTEPMSSRCCLCRAAARHRLLLLDIVHMVNHLSSEPVQRHESSTLSSGKTFACGHTPAVL</sequence>
<gene>
    <name evidence="1" type="primary">Necator_chrV.g19931</name>
    <name evidence="1" type="ORF">RB195_015139</name>
</gene>
<evidence type="ECO:0000313" key="1">
    <source>
        <dbReference type="EMBL" id="KAK6757135.1"/>
    </source>
</evidence>
<proteinExistence type="predicted"/>
<accession>A0ABR1E3F5</accession>
<protein>
    <submittedName>
        <fullName evidence="1">Uncharacterized protein</fullName>
    </submittedName>
</protein>
<dbReference type="EMBL" id="JAVFWL010000005">
    <property type="protein sequence ID" value="KAK6757135.1"/>
    <property type="molecule type" value="Genomic_DNA"/>
</dbReference>
<keyword evidence="2" id="KW-1185">Reference proteome</keyword>
<name>A0ABR1E3F5_NECAM</name>
<comment type="caution">
    <text evidence="1">The sequence shown here is derived from an EMBL/GenBank/DDBJ whole genome shotgun (WGS) entry which is preliminary data.</text>
</comment>